<evidence type="ECO:0000313" key="2">
    <source>
        <dbReference type="Proteomes" id="UP001055013"/>
    </source>
</evidence>
<organism evidence="1 2">
    <name type="scientific">Caballeronia novacaledonica</name>
    <dbReference type="NCBI Taxonomy" id="1544861"/>
    <lineage>
        <taxon>Bacteria</taxon>
        <taxon>Pseudomonadati</taxon>
        <taxon>Pseudomonadota</taxon>
        <taxon>Betaproteobacteria</taxon>
        <taxon>Burkholderiales</taxon>
        <taxon>Burkholderiaceae</taxon>
        <taxon>Caballeronia</taxon>
    </lineage>
</organism>
<sequence length="426" mass="46927">MGVTAASNAHAGNWYVALFSDKVTIAFMLAIILLTLFFACIKFDNFAIAYGPEILTTVGISGCFLGIAMALLKFDPTNVSDSVPQLLDGVKTAFWASVCGVLGSLILRARHFFQKKPIPQSGDTPKLATIDDLVVAIHTLQRSLSGSEEGSLLTQLKLMRQEQADELRLLRTSFETFSQRMSEDGSKALIAALKEVIKDFNAQINDQFGENFKHLNAAVEKLVVWQQQYKDELDDLQVQQKRAAEELGGVARSLGVFVDKASKFTSTADALESTLIRLSSQHKAIDESQRSLAEVLIQMKDVTPQFAQKIDEMCEAMKQSAAKVHSVVADILDNFGVQFEAASTEMKQLLSETLRKSQTELNDSLSRSTEAIRQSVVALDKALHEELSKSLQSLGRQLGSLSEKFVADYTPLTERLQELVRLGRGS</sequence>
<accession>A0ACB5R1N4</accession>
<protein>
    <submittedName>
        <fullName evidence="1">Uncharacterized protein</fullName>
    </submittedName>
</protein>
<proteinExistence type="predicted"/>
<dbReference type="Proteomes" id="UP001055013">
    <property type="component" value="Unassembled WGS sequence"/>
</dbReference>
<keyword evidence="2" id="KW-1185">Reference proteome</keyword>
<dbReference type="EMBL" id="BPUR01000024">
    <property type="protein sequence ID" value="GJH21091.1"/>
    <property type="molecule type" value="Genomic_DNA"/>
</dbReference>
<evidence type="ECO:0000313" key="1">
    <source>
        <dbReference type="EMBL" id="GJH21091.1"/>
    </source>
</evidence>
<comment type="caution">
    <text evidence="1">The sequence shown here is derived from an EMBL/GenBank/DDBJ whole genome shotgun (WGS) entry which is preliminary data.</text>
</comment>
<gene>
    <name evidence="1" type="ORF">CBA19CS22_31135</name>
</gene>
<reference evidence="1" key="1">
    <citation type="submission" date="2021-09" db="EMBL/GenBank/DDBJ databases">
        <title>Isolation and characterization of 3-chlorobenzoate degrading bacteria from soils in Shizuoka.</title>
        <authorList>
            <person name="Ifat A."/>
            <person name="Ogawa N."/>
            <person name="Kimbara K."/>
            <person name="Moriuchi R."/>
            <person name="Dohra H."/>
            <person name="Shintani M."/>
        </authorList>
    </citation>
    <scope>NUCLEOTIDE SEQUENCE</scope>
    <source>
        <strain evidence="1">19CS2-2</strain>
    </source>
</reference>
<name>A0ACB5R1N4_9BURK</name>